<dbReference type="InterPro" id="IPR036388">
    <property type="entry name" value="WH-like_DNA-bd_sf"/>
</dbReference>
<gene>
    <name evidence="8" type="ORF">HMPREF1250_1573</name>
</gene>
<proteinExistence type="predicted"/>
<dbReference type="Gene3D" id="1.10.10.10">
    <property type="entry name" value="Winged helix-like DNA-binding domain superfamily/Winged helix DNA-binding domain"/>
    <property type="match status" value="1"/>
</dbReference>
<dbReference type="InterPro" id="IPR011006">
    <property type="entry name" value="CheY-like_superfamily"/>
</dbReference>
<dbReference type="SMART" id="SM00448">
    <property type="entry name" value="REC"/>
    <property type="match status" value="1"/>
</dbReference>
<feature type="domain" description="Response regulatory" evidence="7">
    <location>
        <begin position="3"/>
        <end position="120"/>
    </location>
</feature>
<dbReference type="Gene3D" id="3.40.50.2300">
    <property type="match status" value="1"/>
</dbReference>
<dbReference type="Pfam" id="PF00072">
    <property type="entry name" value="Response_reg"/>
    <property type="match status" value="1"/>
</dbReference>
<dbReference type="InterPro" id="IPR000792">
    <property type="entry name" value="Tscrpt_reg_LuxR_C"/>
</dbReference>
<dbReference type="PANTHER" id="PTHR43214:SF44">
    <property type="entry name" value="TWO-COMPONENT RESPONSE REGULATOR"/>
    <property type="match status" value="1"/>
</dbReference>
<dbReference type="GO" id="GO:0003677">
    <property type="term" value="F:DNA binding"/>
    <property type="evidence" value="ECO:0007669"/>
    <property type="project" value="UniProtKB-KW"/>
</dbReference>
<dbReference type="PROSITE" id="PS50110">
    <property type="entry name" value="RESPONSE_REGULATORY"/>
    <property type="match status" value="1"/>
</dbReference>
<dbReference type="InterPro" id="IPR058245">
    <property type="entry name" value="NreC/VraR/RcsB-like_REC"/>
</dbReference>
<dbReference type="InterPro" id="IPR039420">
    <property type="entry name" value="WalR-like"/>
</dbReference>
<dbReference type="Pfam" id="PF00196">
    <property type="entry name" value="GerE"/>
    <property type="match status" value="1"/>
</dbReference>
<dbReference type="PATRIC" id="fig|1111454.3.peg.2212"/>
<dbReference type="SMART" id="SM00421">
    <property type="entry name" value="HTH_LUXR"/>
    <property type="match status" value="1"/>
</dbReference>
<feature type="domain" description="HTH luxR-type" evidence="6">
    <location>
        <begin position="141"/>
        <end position="202"/>
    </location>
</feature>
<keyword evidence="4" id="KW-0804">Transcription</keyword>
<dbReference type="SUPFAM" id="SSF52172">
    <property type="entry name" value="CheY-like"/>
    <property type="match status" value="1"/>
</dbReference>
<evidence type="ECO:0000256" key="5">
    <source>
        <dbReference type="PROSITE-ProRule" id="PRU00169"/>
    </source>
</evidence>
<sequence>MIKVLIVDDQKILLDGIAELFHGSDLVTVVGSITLPDLVEIYCSRKAPDLVLMDICMESKTTGFFVTKRLKKKFPNLKVVLMTGFPEWNFIQKAREAGADSFIYKDGSADDFISCIRRTMEGEHVYPLPDGKESFGFGFYDARLTRREMEILSLLCRNMSRKEVAQALGIAGSTVNFHINNMLTKTGHKNIVGLAVEAANRGYIDPEVGE</sequence>
<keyword evidence="3" id="KW-0238">DNA-binding</keyword>
<comment type="caution">
    <text evidence="8">The sequence shown here is derived from an EMBL/GenBank/DDBJ whole genome shotgun (WGS) entry which is preliminary data.</text>
</comment>
<evidence type="ECO:0000256" key="4">
    <source>
        <dbReference type="ARBA" id="ARBA00023163"/>
    </source>
</evidence>
<dbReference type="InterPro" id="IPR016032">
    <property type="entry name" value="Sig_transdc_resp-reg_C-effctor"/>
</dbReference>
<evidence type="ECO:0000259" key="7">
    <source>
        <dbReference type="PROSITE" id="PS50110"/>
    </source>
</evidence>
<keyword evidence="2" id="KW-0805">Transcription regulation</keyword>
<dbReference type="eggNOG" id="COG2197">
    <property type="taxonomic scope" value="Bacteria"/>
</dbReference>
<reference evidence="8 9" key="1">
    <citation type="submission" date="2013-09" db="EMBL/GenBank/DDBJ databases">
        <authorList>
            <person name="Durkin A.S."/>
            <person name="Haft D.R."/>
            <person name="McCorrison J."/>
            <person name="Torralba M."/>
            <person name="Gillis M."/>
            <person name="Haft D.H."/>
            <person name="Methe B."/>
            <person name="Sutton G."/>
            <person name="Nelson K.E."/>
        </authorList>
    </citation>
    <scope>NUCLEOTIDE SEQUENCE [LARGE SCALE GENOMIC DNA]</scope>
    <source>
        <strain evidence="8 9">BV3C16-1</strain>
    </source>
</reference>
<evidence type="ECO:0000256" key="3">
    <source>
        <dbReference type="ARBA" id="ARBA00023125"/>
    </source>
</evidence>
<name>U7UAN2_9FIRM</name>
<evidence type="ECO:0000259" key="6">
    <source>
        <dbReference type="PROSITE" id="PS50043"/>
    </source>
</evidence>
<dbReference type="AlphaFoldDB" id="U7UAN2"/>
<protein>
    <submittedName>
        <fullName evidence="8">Putative response regulator protein VraR</fullName>
    </submittedName>
</protein>
<evidence type="ECO:0000313" key="8">
    <source>
        <dbReference type="EMBL" id="ERT56502.1"/>
    </source>
</evidence>
<dbReference type="SUPFAM" id="SSF46894">
    <property type="entry name" value="C-terminal effector domain of the bipartite response regulators"/>
    <property type="match status" value="1"/>
</dbReference>
<feature type="modified residue" description="4-aspartylphosphate" evidence="5">
    <location>
        <position position="54"/>
    </location>
</feature>
<dbReference type="OrthoDB" id="9779069at2"/>
<accession>U7UAN2</accession>
<evidence type="ECO:0000313" key="9">
    <source>
        <dbReference type="Proteomes" id="UP000017090"/>
    </source>
</evidence>
<dbReference type="STRING" id="1111454.HMPREF1250_1573"/>
<dbReference type="CDD" id="cd06170">
    <property type="entry name" value="LuxR_C_like"/>
    <property type="match status" value="1"/>
</dbReference>
<dbReference type="EMBL" id="AWXA01000062">
    <property type="protein sequence ID" value="ERT56502.1"/>
    <property type="molecule type" value="Genomic_DNA"/>
</dbReference>
<dbReference type="PRINTS" id="PR00038">
    <property type="entry name" value="HTHLUXR"/>
</dbReference>
<dbReference type="GO" id="GO:0000160">
    <property type="term" value="P:phosphorelay signal transduction system"/>
    <property type="evidence" value="ECO:0007669"/>
    <property type="project" value="InterPro"/>
</dbReference>
<dbReference type="RefSeq" id="WP_023054665.1">
    <property type="nucleotide sequence ID" value="NZ_AWXA01000062.1"/>
</dbReference>
<organism evidence="8 9">
    <name type="scientific">Megasphaera vaginalis</name>
    <name type="common">ex Srinivasan et al. 2021</name>
    <dbReference type="NCBI Taxonomy" id="1111454"/>
    <lineage>
        <taxon>Bacteria</taxon>
        <taxon>Bacillati</taxon>
        <taxon>Bacillota</taxon>
        <taxon>Negativicutes</taxon>
        <taxon>Veillonellales</taxon>
        <taxon>Veillonellaceae</taxon>
        <taxon>Megasphaera</taxon>
    </lineage>
</organism>
<dbReference type="PANTHER" id="PTHR43214">
    <property type="entry name" value="TWO-COMPONENT RESPONSE REGULATOR"/>
    <property type="match status" value="1"/>
</dbReference>
<dbReference type="CDD" id="cd17535">
    <property type="entry name" value="REC_NarL-like"/>
    <property type="match status" value="1"/>
</dbReference>
<dbReference type="GO" id="GO:0006355">
    <property type="term" value="P:regulation of DNA-templated transcription"/>
    <property type="evidence" value="ECO:0007669"/>
    <property type="project" value="InterPro"/>
</dbReference>
<keyword evidence="1 5" id="KW-0597">Phosphoprotein</keyword>
<evidence type="ECO:0000256" key="1">
    <source>
        <dbReference type="ARBA" id="ARBA00022553"/>
    </source>
</evidence>
<dbReference type="InterPro" id="IPR001789">
    <property type="entry name" value="Sig_transdc_resp-reg_receiver"/>
</dbReference>
<dbReference type="PROSITE" id="PS50043">
    <property type="entry name" value="HTH_LUXR_2"/>
    <property type="match status" value="1"/>
</dbReference>
<keyword evidence="9" id="KW-1185">Reference proteome</keyword>
<evidence type="ECO:0000256" key="2">
    <source>
        <dbReference type="ARBA" id="ARBA00023015"/>
    </source>
</evidence>
<dbReference type="Proteomes" id="UP000017090">
    <property type="component" value="Unassembled WGS sequence"/>
</dbReference>